<keyword evidence="1 4" id="KW-0689">Ribosomal protein</keyword>
<gene>
    <name evidence="4" type="primary">rpsO</name>
    <name evidence="6" type="ORF">SAMN06265350_11613</name>
</gene>
<evidence type="ECO:0000313" key="6">
    <source>
        <dbReference type="EMBL" id="SMO84192.1"/>
    </source>
</evidence>
<organism evidence="6 7">
    <name type="scientific">Solitalea koreensis</name>
    <dbReference type="NCBI Taxonomy" id="543615"/>
    <lineage>
        <taxon>Bacteria</taxon>
        <taxon>Pseudomonadati</taxon>
        <taxon>Bacteroidota</taxon>
        <taxon>Sphingobacteriia</taxon>
        <taxon>Sphingobacteriales</taxon>
        <taxon>Sphingobacteriaceae</taxon>
        <taxon>Solitalea</taxon>
    </lineage>
</organism>
<dbReference type="GO" id="GO:0003735">
    <property type="term" value="F:structural constituent of ribosome"/>
    <property type="evidence" value="ECO:0007669"/>
    <property type="project" value="InterPro"/>
</dbReference>
<protein>
    <recommendedName>
        <fullName evidence="4">Small ribosomal subunit protein uS15</fullName>
    </recommendedName>
</protein>
<dbReference type="Proteomes" id="UP000315971">
    <property type="component" value="Unassembled WGS sequence"/>
</dbReference>
<dbReference type="EMBL" id="FXSZ01000016">
    <property type="protein sequence ID" value="SMO84192.1"/>
    <property type="molecule type" value="Genomic_DNA"/>
</dbReference>
<evidence type="ECO:0000256" key="1">
    <source>
        <dbReference type="ARBA" id="ARBA00022980"/>
    </source>
</evidence>
<dbReference type="AlphaFoldDB" id="A0A521EJY4"/>
<dbReference type="SUPFAM" id="SSF47060">
    <property type="entry name" value="S15/NS1 RNA-binding domain"/>
    <property type="match status" value="1"/>
</dbReference>
<dbReference type="OrthoDB" id="9799262at2"/>
<dbReference type="SMART" id="SM01387">
    <property type="entry name" value="Ribosomal_S15"/>
    <property type="match status" value="1"/>
</dbReference>
<comment type="function">
    <text evidence="4">One of the primary rRNA binding proteins, it binds directly to 16S rRNA where it helps nucleate assembly of the platform of the 30S subunit by binding and bridging several RNA helices of the 16S rRNA.</text>
</comment>
<evidence type="ECO:0000313" key="7">
    <source>
        <dbReference type="Proteomes" id="UP000315971"/>
    </source>
</evidence>
<dbReference type="CDD" id="cd00353">
    <property type="entry name" value="Ribosomal_S15p_S13e"/>
    <property type="match status" value="1"/>
</dbReference>
<comment type="similarity">
    <text evidence="4 5">Belongs to the universal ribosomal protein uS15 family.</text>
</comment>
<sequence length="89" mass="10410">MYLSKEVKKEIFAKYGKSEADTGSAEGQIALYTVRIKHLTEHLKKNRKDFGTQLAVQKLVGKRRAQLNYLMNKDIARYRVIIKQLELRK</sequence>
<keyword evidence="4" id="KW-0699">rRNA-binding</keyword>
<evidence type="ECO:0000256" key="5">
    <source>
        <dbReference type="RuleBase" id="RU003919"/>
    </source>
</evidence>
<evidence type="ECO:0000256" key="3">
    <source>
        <dbReference type="ARBA" id="ARBA00064542"/>
    </source>
</evidence>
<comment type="subunit">
    <text evidence="3 4">Part of the 30S ribosomal subunit. Forms a bridge to the 50S subunit in the 70S ribosome, contacting the 23S rRNA.</text>
</comment>
<dbReference type="RefSeq" id="WP_142604766.1">
    <property type="nucleotide sequence ID" value="NZ_FXSZ01000016.1"/>
</dbReference>
<dbReference type="FunFam" id="1.10.287.10:FF:000002">
    <property type="entry name" value="30S ribosomal protein S15"/>
    <property type="match status" value="1"/>
</dbReference>
<dbReference type="PANTHER" id="PTHR23321">
    <property type="entry name" value="RIBOSOMAL PROTEIN S15, BACTERIAL AND ORGANELLAR"/>
    <property type="match status" value="1"/>
</dbReference>
<keyword evidence="2 4" id="KW-0687">Ribonucleoprotein</keyword>
<accession>A0A521EJY4</accession>
<dbReference type="Pfam" id="PF00312">
    <property type="entry name" value="Ribosomal_S15"/>
    <property type="match status" value="1"/>
</dbReference>
<reference evidence="6 7" key="1">
    <citation type="submission" date="2017-05" db="EMBL/GenBank/DDBJ databases">
        <authorList>
            <person name="Varghese N."/>
            <person name="Submissions S."/>
        </authorList>
    </citation>
    <scope>NUCLEOTIDE SEQUENCE [LARGE SCALE GENOMIC DNA]</scope>
    <source>
        <strain evidence="6 7">DSM 21342</strain>
    </source>
</reference>
<dbReference type="HAMAP" id="MF_01343_B">
    <property type="entry name" value="Ribosomal_uS15_B"/>
    <property type="match status" value="1"/>
</dbReference>
<dbReference type="GO" id="GO:0006412">
    <property type="term" value="P:translation"/>
    <property type="evidence" value="ECO:0007669"/>
    <property type="project" value="UniProtKB-UniRule"/>
</dbReference>
<keyword evidence="4" id="KW-0694">RNA-binding</keyword>
<evidence type="ECO:0000256" key="4">
    <source>
        <dbReference type="HAMAP-Rule" id="MF_01343"/>
    </source>
</evidence>
<comment type="function">
    <text evidence="4">Forms an intersubunit bridge (bridge B4) with the 23S rRNA of the 50S subunit in the ribosome.</text>
</comment>
<dbReference type="GO" id="GO:0022627">
    <property type="term" value="C:cytosolic small ribosomal subunit"/>
    <property type="evidence" value="ECO:0007669"/>
    <property type="project" value="TreeGrafter"/>
</dbReference>
<dbReference type="Gene3D" id="6.10.250.3130">
    <property type="match status" value="1"/>
</dbReference>
<proteinExistence type="inferred from homology"/>
<dbReference type="GO" id="GO:0019843">
    <property type="term" value="F:rRNA binding"/>
    <property type="evidence" value="ECO:0007669"/>
    <property type="project" value="UniProtKB-UniRule"/>
</dbReference>
<keyword evidence="7" id="KW-1185">Reference proteome</keyword>
<dbReference type="InterPro" id="IPR000589">
    <property type="entry name" value="Ribosomal_uS15"/>
</dbReference>
<dbReference type="Gene3D" id="1.10.287.10">
    <property type="entry name" value="S15/NS1, RNA-binding"/>
    <property type="match status" value="1"/>
</dbReference>
<dbReference type="InterPro" id="IPR009068">
    <property type="entry name" value="uS15_NS1_RNA-bd_sf"/>
</dbReference>
<dbReference type="InterPro" id="IPR005290">
    <property type="entry name" value="Ribosomal_uS15_bac-type"/>
</dbReference>
<dbReference type="PANTHER" id="PTHR23321:SF26">
    <property type="entry name" value="SMALL RIBOSOMAL SUBUNIT PROTEIN US15M"/>
    <property type="match status" value="1"/>
</dbReference>
<name>A0A521EJY4_9SPHI</name>
<evidence type="ECO:0000256" key="2">
    <source>
        <dbReference type="ARBA" id="ARBA00023274"/>
    </source>
</evidence>
<dbReference type="NCBIfam" id="TIGR00952">
    <property type="entry name" value="S15_bact"/>
    <property type="match status" value="1"/>
</dbReference>